<organism evidence="2 3">
    <name type="scientific">Passalora fulva</name>
    <name type="common">Tomato leaf mold</name>
    <name type="synonym">Cladosporium fulvum</name>
    <dbReference type="NCBI Taxonomy" id="5499"/>
    <lineage>
        <taxon>Eukaryota</taxon>
        <taxon>Fungi</taxon>
        <taxon>Dikarya</taxon>
        <taxon>Ascomycota</taxon>
        <taxon>Pezizomycotina</taxon>
        <taxon>Dothideomycetes</taxon>
        <taxon>Dothideomycetidae</taxon>
        <taxon>Mycosphaerellales</taxon>
        <taxon>Mycosphaerellaceae</taxon>
        <taxon>Fulvia</taxon>
    </lineage>
</organism>
<dbReference type="EMBL" id="CP090171">
    <property type="protein sequence ID" value="UJO21821.1"/>
    <property type="molecule type" value="Genomic_DNA"/>
</dbReference>
<reference evidence="2" key="1">
    <citation type="submission" date="2021-12" db="EMBL/GenBank/DDBJ databases">
        <authorList>
            <person name="Zaccaron A."/>
            <person name="Stergiopoulos I."/>
        </authorList>
    </citation>
    <scope>NUCLEOTIDE SEQUENCE</scope>
    <source>
        <strain evidence="2">Race5_Kim</strain>
    </source>
</reference>
<feature type="region of interest" description="Disordered" evidence="1">
    <location>
        <begin position="46"/>
        <end position="73"/>
    </location>
</feature>
<dbReference type="GeneID" id="71989437"/>
<name>A0A9Q8UTF7_PASFU</name>
<reference evidence="2" key="2">
    <citation type="journal article" date="2022" name="Microb. Genom.">
        <title>A chromosome-scale genome assembly of the tomato pathogen Cladosporium fulvum reveals a compartmentalized genome architecture and the presence of a dispensable chromosome.</title>
        <authorList>
            <person name="Zaccaron A.Z."/>
            <person name="Chen L.H."/>
            <person name="Samaras A."/>
            <person name="Stergiopoulos I."/>
        </authorList>
    </citation>
    <scope>NUCLEOTIDE SEQUENCE</scope>
    <source>
        <strain evidence="2">Race5_Kim</strain>
    </source>
</reference>
<protein>
    <submittedName>
        <fullName evidence="2">Uncharacterized protein</fullName>
    </submittedName>
</protein>
<dbReference type="Proteomes" id="UP000756132">
    <property type="component" value="Chromosome 9"/>
</dbReference>
<feature type="region of interest" description="Disordered" evidence="1">
    <location>
        <begin position="315"/>
        <end position="370"/>
    </location>
</feature>
<gene>
    <name evidence="2" type="ORF">CLAFUR5_09559</name>
</gene>
<proteinExistence type="predicted"/>
<keyword evidence="3" id="KW-1185">Reference proteome</keyword>
<feature type="compositionally biased region" description="Polar residues" evidence="1">
    <location>
        <begin position="345"/>
        <end position="369"/>
    </location>
</feature>
<sequence>MASSSHNSRSSGSSVSSNGSSYQLILDHILSYPGSYEIPLRTMYTLNSQPRGQPQPGTPTSSTSSSPSIPQANFDQTQTSQTFTQNLVSQLQNLPSQHAAMPPSFITHFVQRCFPPELTHVDFPQALTGLDYLKDLETRRRREVAAAMDRLEIARDALAQDSDLAKRYPGVVQWVQSIEDKERKIDVLYTQVYVGLRRWILINELSLPPFNKHNCVAMLNTLYPPMGMPAQPTTKLTPAVLKTQREGFFKYVQAVEKSGPHILKNLMAQGKDEQHGDKYGWAAVVRTLSMYLQLANSIINDCVAIVDIQDVSPQQKCEPNQSRHTRKADSGISFTSFKDECRPSTRGSNSDMPVSPTESTRPKTPSGVRSGTALEKLARGLKGIGRSRTDVTEMIRDESAPALAAVERPKMLRKMRSLGSLGDRKGSLTSLTGQGSAAPVFEETLEMRKLRLKSEAVFDKRSSNDV</sequence>
<feature type="compositionally biased region" description="Low complexity" evidence="1">
    <location>
        <begin position="49"/>
        <end position="73"/>
    </location>
</feature>
<dbReference type="RefSeq" id="XP_047766187.1">
    <property type="nucleotide sequence ID" value="XM_047908707.1"/>
</dbReference>
<accession>A0A9Q8UTF7</accession>
<dbReference type="KEGG" id="ffu:CLAFUR5_09559"/>
<dbReference type="AlphaFoldDB" id="A0A9Q8UTF7"/>
<dbReference type="OrthoDB" id="3533623at2759"/>
<evidence type="ECO:0000313" key="2">
    <source>
        <dbReference type="EMBL" id="UJO21821.1"/>
    </source>
</evidence>
<evidence type="ECO:0000313" key="3">
    <source>
        <dbReference type="Proteomes" id="UP000756132"/>
    </source>
</evidence>
<evidence type="ECO:0000256" key="1">
    <source>
        <dbReference type="SAM" id="MobiDB-lite"/>
    </source>
</evidence>